<evidence type="ECO:0000313" key="2">
    <source>
        <dbReference type="Proteomes" id="UP001150581"/>
    </source>
</evidence>
<organism evidence="1 2">
    <name type="scientific">Kickxella alabastrina</name>
    <dbReference type="NCBI Taxonomy" id="61397"/>
    <lineage>
        <taxon>Eukaryota</taxon>
        <taxon>Fungi</taxon>
        <taxon>Fungi incertae sedis</taxon>
        <taxon>Zoopagomycota</taxon>
        <taxon>Kickxellomycotina</taxon>
        <taxon>Kickxellomycetes</taxon>
        <taxon>Kickxellales</taxon>
        <taxon>Kickxellaceae</taxon>
        <taxon>Kickxella</taxon>
    </lineage>
</organism>
<reference evidence="1" key="1">
    <citation type="submission" date="2022-07" db="EMBL/GenBank/DDBJ databases">
        <title>Phylogenomic reconstructions and comparative analyses of Kickxellomycotina fungi.</title>
        <authorList>
            <person name="Reynolds N.K."/>
            <person name="Stajich J.E."/>
            <person name="Barry K."/>
            <person name="Grigoriev I.V."/>
            <person name="Crous P."/>
            <person name="Smith M.E."/>
        </authorList>
    </citation>
    <scope>NUCLEOTIDE SEQUENCE</scope>
    <source>
        <strain evidence="1">Benny 63K</strain>
    </source>
</reference>
<proteinExistence type="predicted"/>
<accession>A0ACC1I1Z4</accession>
<dbReference type="Proteomes" id="UP001150581">
    <property type="component" value="Unassembled WGS sequence"/>
</dbReference>
<dbReference type="EMBL" id="JANBPG010004080">
    <property type="protein sequence ID" value="KAJ1877810.1"/>
    <property type="molecule type" value="Genomic_DNA"/>
</dbReference>
<keyword evidence="2" id="KW-1185">Reference proteome</keyword>
<evidence type="ECO:0000313" key="1">
    <source>
        <dbReference type="EMBL" id="KAJ1877810.1"/>
    </source>
</evidence>
<feature type="non-terminal residue" evidence="1">
    <location>
        <position position="61"/>
    </location>
</feature>
<protein>
    <submittedName>
        <fullName evidence="1">Uncharacterized protein</fullName>
    </submittedName>
</protein>
<gene>
    <name evidence="1" type="ORF">LPJ66_012025</name>
</gene>
<comment type="caution">
    <text evidence="1">The sequence shown here is derived from an EMBL/GenBank/DDBJ whole genome shotgun (WGS) entry which is preliminary data.</text>
</comment>
<name>A0ACC1I1Z4_9FUNG</name>
<sequence length="61" mass="6263">MAGSTGAADKMGEVEQMVAADVETAKRNLQALVAAGIHAQGLLNEGSSDEDEDDGDDDNEV</sequence>